<name>A0A7T8HKT6_CALRO</name>
<dbReference type="Gene3D" id="3.30.160.60">
    <property type="entry name" value="Classic Zinc Finger"/>
    <property type="match status" value="1"/>
</dbReference>
<evidence type="ECO:0000313" key="5">
    <source>
        <dbReference type="Proteomes" id="UP000595437"/>
    </source>
</evidence>
<protein>
    <recommendedName>
        <fullName evidence="3">C2H2-type domain-containing protein</fullName>
    </recommendedName>
</protein>
<feature type="region of interest" description="Disordered" evidence="2">
    <location>
        <begin position="175"/>
        <end position="201"/>
    </location>
</feature>
<keyword evidence="1" id="KW-0863">Zinc-finger</keyword>
<sequence>MMRKRIEHLDPQINESITLASLMIVISLENGEKRFECSLCHNRYKHHSSLFRHFKSAHLEEYEERVALREEVKAVRDEAISKGQPYLRRKNSKRGLGLGRKNKENREVEPQPASSTSRPAPQALFKLQEPPAISSAEEDPEALIRALAESTNQRIVLDGTIRNITPSLLLIPIRKLPPSPPPRDRQEDEVYPLDLSLKEED</sequence>
<dbReference type="SUPFAM" id="SSF57667">
    <property type="entry name" value="beta-beta-alpha zinc fingers"/>
    <property type="match status" value="1"/>
</dbReference>
<proteinExistence type="predicted"/>
<organism evidence="4 5">
    <name type="scientific">Caligus rogercresseyi</name>
    <name type="common">Sea louse</name>
    <dbReference type="NCBI Taxonomy" id="217165"/>
    <lineage>
        <taxon>Eukaryota</taxon>
        <taxon>Metazoa</taxon>
        <taxon>Ecdysozoa</taxon>
        <taxon>Arthropoda</taxon>
        <taxon>Crustacea</taxon>
        <taxon>Multicrustacea</taxon>
        <taxon>Hexanauplia</taxon>
        <taxon>Copepoda</taxon>
        <taxon>Siphonostomatoida</taxon>
        <taxon>Caligidae</taxon>
        <taxon>Caligus</taxon>
    </lineage>
</organism>
<dbReference type="Proteomes" id="UP000595437">
    <property type="component" value="Chromosome 8"/>
</dbReference>
<keyword evidence="1" id="KW-0862">Zinc</keyword>
<dbReference type="PROSITE" id="PS50157">
    <property type="entry name" value="ZINC_FINGER_C2H2_2"/>
    <property type="match status" value="1"/>
</dbReference>
<keyword evidence="5" id="KW-1185">Reference proteome</keyword>
<evidence type="ECO:0000256" key="2">
    <source>
        <dbReference type="SAM" id="MobiDB-lite"/>
    </source>
</evidence>
<reference evidence="5" key="1">
    <citation type="submission" date="2021-01" db="EMBL/GenBank/DDBJ databases">
        <title>Caligus Genome Assembly.</title>
        <authorList>
            <person name="Gallardo-Escarate C."/>
        </authorList>
    </citation>
    <scope>NUCLEOTIDE SEQUENCE [LARGE SCALE GENOMIC DNA]</scope>
</reference>
<feature type="region of interest" description="Disordered" evidence="2">
    <location>
        <begin position="83"/>
        <end position="122"/>
    </location>
</feature>
<evidence type="ECO:0000313" key="4">
    <source>
        <dbReference type="EMBL" id="QQP51740.1"/>
    </source>
</evidence>
<dbReference type="AlphaFoldDB" id="A0A7T8HKT6"/>
<accession>A0A7T8HKT6</accession>
<keyword evidence="1" id="KW-0479">Metal-binding</keyword>
<dbReference type="EMBL" id="CP045897">
    <property type="protein sequence ID" value="QQP51740.1"/>
    <property type="molecule type" value="Genomic_DNA"/>
</dbReference>
<gene>
    <name evidence="4" type="ORF">FKW44_013182</name>
</gene>
<feature type="domain" description="C2H2-type" evidence="3">
    <location>
        <begin position="35"/>
        <end position="63"/>
    </location>
</feature>
<evidence type="ECO:0000256" key="1">
    <source>
        <dbReference type="PROSITE-ProRule" id="PRU00042"/>
    </source>
</evidence>
<evidence type="ECO:0000259" key="3">
    <source>
        <dbReference type="PROSITE" id="PS50157"/>
    </source>
</evidence>
<dbReference type="PROSITE" id="PS00028">
    <property type="entry name" value="ZINC_FINGER_C2H2_1"/>
    <property type="match status" value="1"/>
</dbReference>
<dbReference type="OrthoDB" id="8117402at2759"/>
<dbReference type="GO" id="GO:0008270">
    <property type="term" value="F:zinc ion binding"/>
    <property type="evidence" value="ECO:0007669"/>
    <property type="project" value="UniProtKB-KW"/>
</dbReference>
<dbReference type="InterPro" id="IPR013087">
    <property type="entry name" value="Znf_C2H2_type"/>
</dbReference>
<dbReference type="InterPro" id="IPR036236">
    <property type="entry name" value="Znf_C2H2_sf"/>
</dbReference>